<dbReference type="AlphaFoldDB" id="A0A3A4P2Q7"/>
<protein>
    <submittedName>
        <fullName evidence="2">BON domain-containing protein</fullName>
    </submittedName>
</protein>
<comment type="caution">
    <text evidence="2">The sequence shown here is derived from an EMBL/GenBank/DDBJ whole genome shotgun (WGS) entry which is preliminary data.</text>
</comment>
<evidence type="ECO:0000313" key="2">
    <source>
        <dbReference type="EMBL" id="RJP22121.1"/>
    </source>
</evidence>
<feature type="domain" description="BON" evidence="1">
    <location>
        <begin position="199"/>
        <end position="267"/>
    </location>
</feature>
<proteinExistence type="predicted"/>
<evidence type="ECO:0000259" key="1">
    <source>
        <dbReference type="PROSITE" id="PS50914"/>
    </source>
</evidence>
<dbReference type="Proteomes" id="UP000265882">
    <property type="component" value="Unassembled WGS sequence"/>
</dbReference>
<reference evidence="2 3" key="1">
    <citation type="journal article" date="2017" name="ISME J.">
        <title>Energy and carbon metabolisms in a deep terrestrial subsurface fluid microbial community.</title>
        <authorList>
            <person name="Momper L."/>
            <person name="Jungbluth S.P."/>
            <person name="Lee M.D."/>
            <person name="Amend J.P."/>
        </authorList>
    </citation>
    <scope>NUCLEOTIDE SEQUENCE [LARGE SCALE GENOMIC DNA]</scope>
    <source>
        <strain evidence="2">SURF_5</strain>
    </source>
</reference>
<dbReference type="PROSITE" id="PS50914">
    <property type="entry name" value="BON"/>
    <property type="match status" value="1"/>
</dbReference>
<dbReference type="Pfam" id="PF13189">
    <property type="entry name" value="Cytidylate_kin2"/>
    <property type="match status" value="1"/>
</dbReference>
<dbReference type="Gene3D" id="3.40.50.300">
    <property type="entry name" value="P-loop containing nucleotide triphosphate hydrolases"/>
    <property type="match status" value="1"/>
</dbReference>
<gene>
    <name evidence="2" type="ORF">C4520_08670</name>
</gene>
<sequence length="274" mass="31479">MAIITISRGTFSGGMMLAEELSQKLNYRCVGREEIVEMSSKKYGVVEEKLRNAILKRPSGLKRFTYERERYLAFFQAVLCEYAGGDNIIYHGNAGHFLLKGVPHVLRVRIVAPMQLRVKFVMERQQVLHDEAVKYIEKIDKERFKWTKFLYRVDWRSPELYDIVFNLETENIHFISNMIQYAVQREPFKTTPESQRIMDDLALSSLVRAAIASDSATQNIDVIVKAKDGAVTVFGKALTQQVIDRIGEIARSTAGVKEVKNEVGLNYRYQNVET</sequence>
<dbReference type="EMBL" id="QZKU01000061">
    <property type="protein sequence ID" value="RJP22121.1"/>
    <property type="molecule type" value="Genomic_DNA"/>
</dbReference>
<dbReference type="Pfam" id="PF04972">
    <property type="entry name" value="BON"/>
    <property type="match status" value="1"/>
</dbReference>
<dbReference type="InterPro" id="IPR007055">
    <property type="entry name" value="BON_dom"/>
</dbReference>
<dbReference type="InterPro" id="IPR027417">
    <property type="entry name" value="P-loop_NTPase"/>
</dbReference>
<name>A0A3A4P2Q7_ABYX5</name>
<accession>A0A3A4P2Q7</accession>
<evidence type="ECO:0000313" key="3">
    <source>
        <dbReference type="Proteomes" id="UP000265882"/>
    </source>
</evidence>
<organism evidence="2 3">
    <name type="scientific">Abyssobacteria bacterium (strain SURF_5)</name>
    <dbReference type="NCBI Taxonomy" id="2093360"/>
    <lineage>
        <taxon>Bacteria</taxon>
        <taxon>Pseudomonadati</taxon>
        <taxon>Candidatus Hydrogenedentota</taxon>
        <taxon>Candidatus Abyssobacteria</taxon>
    </lineage>
</organism>
<dbReference type="Gene3D" id="3.30.1340.30">
    <property type="match status" value="1"/>
</dbReference>